<dbReference type="InterPro" id="IPR053850">
    <property type="entry name" value="Glyco_hydro_123_N_2"/>
</dbReference>
<evidence type="ECO:0000259" key="2">
    <source>
        <dbReference type="Pfam" id="PF13320"/>
    </source>
</evidence>
<proteinExistence type="predicted"/>
<dbReference type="RefSeq" id="WP_008760428.1">
    <property type="nucleotide sequence ID" value="NZ_CP155529.1"/>
</dbReference>
<dbReference type="GeneID" id="69589602"/>
<evidence type="ECO:0000256" key="1">
    <source>
        <dbReference type="SAM" id="SignalP"/>
    </source>
</evidence>
<evidence type="ECO:0000313" key="4">
    <source>
        <dbReference type="EMBL" id="CUP42470.1"/>
    </source>
</evidence>
<protein>
    <recommendedName>
        <fullName evidence="6">DUF4091 domain-containing protein</fullName>
    </recommendedName>
</protein>
<evidence type="ECO:0000313" key="5">
    <source>
        <dbReference type="Proteomes" id="UP000095576"/>
    </source>
</evidence>
<dbReference type="Pfam" id="PF22680">
    <property type="entry name" value="Glyco_hydro_123_N_2"/>
    <property type="match status" value="1"/>
</dbReference>
<dbReference type="AlphaFoldDB" id="A0A174N7Y1"/>
<organism evidence="4 5">
    <name type="scientific">Bacteroides thetaiotaomicron</name>
    <dbReference type="NCBI Taxonomy" id="818"/>
    <lineage>
        <taxon>Bacteria</taxon>
        <taxon>Pseudomonadati</taxon>
        <taxon>Bacteroidota</taxon>
        <taxon>Bacteroidia</taxon>
        <taxon>Bacteroidales</taxon>
        <taxon>Bacteroidaceae</taxon>
        <taxon>Bacteroides</taxon>
    </lineage>
</organism>
<dbReference type="PROSITE" id="PS51257">
    <property type="entry name" value="PROKAR_LIPOPROTEIN"/>
    <property type="match status" value="1"/>
</dbReference>
<keyword evidence="1" id="KW-0732">Signal</keyword>
<evidence type="ECO:0000259" key="3">
    <source>
        <dbReference type="Pfam" id="PF22680"/>
    </source>
</evidence>
<evidence type="ECO:0008006" key="6">
    <source>
        <dbReference type="Google" id="ProtNLM"/>
    </source>
</evidence>
<feature type="chain" id="PRO_5014252027" description="DUF4091 domain-containing protein" evidence="1">
    <location>
        <begin position="21"/>
        <end position="571"/>
    </location>
</feature>
<feature type="domain" description="Glycoside hydrolase 123 catalytic" evidence="2">
    <location>
        <begin position="238"/>
        <end position="533"/>
    </location>
</feature>
<dbReference type="InterPro" id="IPR025150">
    <property type="entry name" value="GH123_cat"/>
</dbReference>
<feature type="signal peptide" evidence="1">
    <location>
        <begin position="1"/>
        <end position="20"/>
    </location>
</feature>
<dbReference type="Pfam" id="PF13320">
    <property type="entry name" value="GH123_cat"/>
    <property type="match status" value="1"/>
</dbReference>
<feature type="domain" description="Glycoside hydrolase 123 N-terminal" evidence="3">
    <location>
        <begin position="53"/>
        <end position="189"/>
    </location>
</feature>
<sequence length="571" mass="64349">MKKFLLSSIFLFSLAYGVIACTEGLPTDNWEEPVVPVDPAVTTLRGSFESKFVRYSKGQQHEAQMEEAKIVTLWKDTLWQNDRTHKQIVLWSGDKKYDDLTYEVSDLVSDANSISASNIRLRFPSYIKGDDQALDCGNYESRTTTLIADALSEVPVTTLTTQDPVKIWVTINTPADAVPGIYTGTIQVKSANEVKQKFNLELLVVDHQLPAVADWSFHLDLWQFPFQLTTLCRDNGENVVPFSDEYFAMMKPFYQLLADAGQKVITTYIKDGAFNSGQTMVKWSKNSSDEWIFDYTDFDKYVGKMMEWGINKQISCFSLAGWKTSVGYKDASGTDRTLELTIGTEEYNTVWSAFLTSFKTHLQEKGWFDKTVLYMDEIKEDGMKSIIALIKENDANWKIGLSGGNVDSGIENSLYDYSTILGYERQSDNAVSTFYTSCSQQYPNNYVTAQTNPAEMSWMAWYALAKGFDGYLRWAYDYWTQSDPTSAQDGSNASGDFNMIYRSENTAAAVPISSIRLELLREGIQDFEKARILNNGQLDAAIRNFTSASGREAAKWVGIAEGTLKELSAND</sequence>
<accession>A0A174N7Y1</accession>
<name>A0A174N7Y1_BACT4</name>
<dbReference type="Proteomes" id="UP000095576">
    <property type="component" value="Unassembled WGS sequence"/>
</dbReference>
<dbReference type="EMBL" id="CZAP01000005">
    <property type="protein sequence ID" value="CUP42470.1"/>
    <property type="molecule type" value="Genomic_DNA"/>
</dbReference>
<gene>
    <name evidence="4" type="ORF">ERS852511_02077</name>
</gene>
<reference evidence="4 5" key="1">
    <citation type="submission" date="2015-09" db="EMBL/GenBank/DDBJ databases">
        <authorList>
            <consortium name="Pathogen Informatics"/>
        </authorList>
    </citation>
    <scope>NUCLEOTIDE SEQUENCE [LARGE SCALE GENOMIC DNA]</scope>
    <source>
        <strain evidence="4 5">2789STDY5834899</strain>
    </source>
</reference>